<keyword evidence="6" id="KW-0547">Nucleotide-binding</keyword>
<dbReference type="EMBL" id="UINC01010277">
    <property type="protein sequence ID" value="SVA45786.1"/>
    <property type="molecule type" value="Genomic_DNA"/>
</dbReference>
<evidence type="ECO:0000256" key="1">
    <source>
        <dbReference type="ARBA" id="ARBA00001946"/>
    </source>
</evidence>
<comment type="similarity">
    <text evidence="2">Belongs to the folylpolyglutamate synthase family.</text>
</comment>
<keyword evidence="5" id="KW-0479">Metal-binding</keyword>
<evidence type="ECO:0000256" key="3">
    <source>
        <dbReference type="ARBA" id="ARBA00011245"/>
    </source>
</evidence>
<evidence type="ECO:0000256" key="8">
    <source>
        <dbReference type="ARBA" id="ARBA00022842"/>
    </source>
</evidence>
<dbReference type="PANTHER" id="PTHR11136">
    <property type="entry name" value="FOLYLPOLYGLUTAMATE SYNTHASE-RELATED"/>
    <property type="match status" value="1"/>
</dbReference>
<dbReference type="GO" id="GO:0005524">
    <property type="term" value="F:ATP binding"/>
    <property type="evidence" value="ECO:0007669"/>
    <property type="project" value="UniProtKB-KW"/>
</dbReference>
<dbReference type="Gene3D" id="3.40.1190.10">
    <property type="entry name" value="Mur-like, catalytic domain"/>
    <property type="match status" value="1"/>
</dbReference>
<dbReference type="FunFam" id="3.40.1190.10:FF:000004">
    <property type="entry name" value="Dihydrofolate synthase/folylpolyglutamate synthase"/>
    <property type="match status" value="1"/>
</dbReference>
<dbReference type="GO" id="GO:0046872">
    <property type="term" value="F:metal ion binding"/>
    <property type="evidence" value="ECO:0007669"/>
    <property type="project" value="UniProtKB-KW"/>
</dbReference>
<sequence length="440" mass="49038">MNDSRYRDALDYLYGLTNSGIKLGLKNTSQLLEYFGNPQLGTRTIHISGTNGKGSTAAITESILRATGLKTGLYTSPHLLDFRERIQINRSLIGKENAAELILKIKEAVEKLNIPVTFFEFGTVMAFLHFKEQQTDVNILEVGLGGRLDATNLCQAEISVITSISHDHTEFLGKDLKQIAFEKASIIKEGGTVFAHLPDEEIFNVVNSLAKSRGASMSRLNSEFQVAQIECSKGSQTFNFYDKKIEFKGLKLPLMGQFQAQNAGLAIATCLKFLESSKESEIRKGLETVRWEGRLEVVSDYPTVILDCAHNVASVRNMTTEICKNINFDRCFVILGLMKDKEIDNIIEILNQFGDLFYLVQVDPKRGETTKKLKEKLNKYNKPVHVSESVSNALQAAKESAKPKDLVCITGSIFTVAEAKNCFQHEKNLSNFGTAPHPRK</sequence>
<dbReference type="InterPro" id="IPR036565">
    <property type="entry name" value="Mur-like_cat_sf"/>
</dbReference>
<dbReference type="PIRSF" id="PIRSF001563">
    <property type="entry name" value="Folylpolyglu_synth"/>
    <property type="match status" value="1"/>
</dbReference>
<keyword evidence="4" id="KW-0436">Ligase</keyword>
<evidence type="ECO:0000256" key="5">
    <source>
        <dbReference type="ARBA" id="ARBA00022723"/>
    </source>
</evidence>
<dbReference type="InterPro" id="IPR001645">
    <property type="entry name" value="Folylpolyglutamate_synth"/>
</dbReference>
<evidence type="ECO:0000259" key="11">
    <source>
        <dbReference type="Pfam" id="PF08245"/>
    </source>
</evidence>
<dbReference type="PROSITE" id="PS01011">
    <property type="entry name" value="FOLYLPOLYGLU_SYNT_1"/>
    <property type="match status" value="1"/>
</dbReference>
<evidence type="ECO:0000256" key="4">
    <source>
        <dbReference type="ARBA" id="ARBA00022598"/>
    </source>
</evidence>
<evidence type="ECO:0000256" key="6">
    <source>
        <dbReference type="ARBA" id="ARBA00022741"/>
    </source>
</evidence>
<accession>A0A381VZR8</accession>
<evidence type="ECO:0000313" key="12">
    <source>
        <dbReference type="EMBL" id="SVA45786.1"/>
    </source>
</evidence>
<dbReference type="Pfam" id="PF08245">
    <property type="entry name" value="Mur_ligase_M"/>
    <property type="match status" value="1"/>
</dbReference>
<dbReference type="GO" id="GO:0046656">
    <property type="term" value="P:folic acid biosynthetic process"/>
    <property type="evidence" value="ECO:0007669"/>
    <property type="project" value="UniProtKB-KW"/>
</dbReference>
<evidence type="ECO:0008006" key="13">
    <source>
        <dbReference type="Google" id="ProtNLM"/>
    </source>
</evidence>
<proteinExistence type="inferred from homology"/>
<evidence type="ECO:0000259" key="10">
    <source>
        <dbReference type="Pfam" id="PF02875"/>
    </source>
</evidence>
<name>A0A381VZR8_9ZZZZ</name>
<dbReference type="AlphaFoldDB" id="A0A381VZR8"/>
<dbReference type="InterPro" id="IPR036615">
    <property type="entry name" value="Mur_ligase_C_dom_sf"/>
</dbReference>
<gene>
    <name evidence="12" type="ORF">METZ01_LOCUS98640</name>
</gene>
<keyword evidence="7" id="KW-0067">ATP-binding</keyword>
<feature type="domain" description="Mur ligase C-terminal" evidence="10">
    <location>
        <begin position="293"/>
        <end position="412"/>
    </location>
</feature>
<evidence type="ECO:0000256" key="2">
    <source>
        <dbReference type="ARBA" id="ARBA00008276"/>
    </source>
</evidence>
<protein>
    <recommendedName>
        <fullName evidence="13">Mur ligase central domain-containing protein</fullName>
    </recommendedName>
</protein>
<dbReference type="GO" id="GO:0004326">
    <property type="term" value="F:tetrahydrofolylpolyglutamate synthase activity"/>
    <property type="evidence" value="ECO:0007669"/>
    <property type="project" value="InterPro"/>
</dbReference>
<dbReference type="InterPro" id="IPR004101">
    <property type="entry name" value="Mur_ligase_C"/>
</dbReference>
<evidence type="ECO:0000256" key="7">
    <source>
        <dbReference type="ARBA" id="ARBA00022840"/>
    </source>
</evidence>
<dbReference type="PANTHER" id="PTHR11136:SF0">
    <property type="entry name" value="DIHYDROFOLATE SYNTHETASE-RELATED"/>
    <property type="match status" value="1"/>
</dbReference>
<dbReference type="GO" id="GO:0008841">
    <property type="term" value="F:dihydrofolate synthase activity"/>
    <property type="evidence" value="ECO:0007669"/>
    <property type="project" value="TreeGrafter"/>
</dbReference>
<keyword evidence="8" id="KW-0460">Magnesium</keyword>
<dbReference type="InterPro" id="IPR013221">
    <property type="entry name" value="Mur_ligase_cen"/>
</dbReference>
<dbReference type="SUPFAM" id="SSF53244">
    <property type="entry name" value="MurD-like peptide ligases, peptide-binding domain"/>
    <property type="match status" value="1"/>
</dbReference>
<dbReference type="GO" id="GO:0005737">
    <property type="term" value="C:cytoplasm"/>
    <property type="evidence" value="ECO:0007669"/>
    <property type="project" value="TreeGrafter"/>
</dbReference>
<dbReference type="InterPro" id="IPR018109">
    <property type="entry name" value="Folylpolyglutamate_synth_CS"/>
</dbReference>
<feature type="domain" description="Mur ligase central" evidence="11">
    <location>
        <begin position="47"/>
        <end position="269"/>
    </location>
</feature>
<dbReference type="Pfam" id="PF02875">
    <property type="entry name" value="Mur_ligase_C"/>
    <property type="match status" value="1"/>
</dbReference>
<reference evidence="12" key="1">
    <citation type="submission" date="2018-05" db="EMBL/GenBank/DDBJ databases">
        <authorList>
            <person name="Lanie J.A."/>
            <person name="Ng W.-L."/>
            <person name="Kazmierczak K.M."/>
            <person name="Andrzejewski T.M."/>
            <person name="Davidsen T.M."/>
            <person name="Wayne K.J."/>
            <person name="Tettelin H."/>
            <person name="Glass J.I."/>
            <person name="Rusch D."/>
            <person name="Podicherti R."/>
            <person name="Tsui H.-C.T."/>
            <person name="Winkler M.E."/>
        </authorList>
    </citation>
    <scope>NUCLEOTIDE SEQUENCE</scope>
</reference>
<dbReference type="Gene3D" id="3.90.190.20">
    <property type="entry name" value="Mur ligase, C-terminal domain"/>
    <property type="match status" value="1"/>
</dbReference>
<comment type="cofactor">
    <cofactor evidence="1">
        <name>Mg(2+)</name>
        <dbReference type="ChEBI" id="CHEBI:18420"/>
    </cofactor>
</comment>
<organism evidence="12">
    <name type="scientific">marine metagenome</name>
    <dbReference type="NCBI Taxonomy" id="408172"/>
    <lineage>
        <taxon>unclassified sequences</taxon>
        <taxon>metagenomes</taxon>
        <taxon>ecological metagenomes</taxon>
    </lineage>
</organism>
<dbReference type="SUPFAM" id="SSF53623">
    <property type="entry name" value="MurD-like peptide ligases, catalytic domain"/>
    <property type="match status" value="1"/>
</dbReference>
<comment type="subunit">
    <text evidence="3">Monomer.</text>
</comment>
<evidence type="ECO:0000256" key="9">
    <source>
        <dbReference type="ARBA" id="ARBA00022909"/>
    </source>
</evidence>
<dbReference type="NCBIfam" id="TIGR01499">
    <property type="entry name" value="folC"/>
    <property type="match status" value="1"/>
</dbReference>
<keyword evidence="9" id="KW-0289">Folate biosynthesis</keyword>